<accession>A0A0M8NP77</accession>
<dbReference type="EMBL" id="LHQQ01000434">
    <property type="protein sequence ID" value="KOS36546.1"/>
    <property type="molecule type" value="Genomic_DNA"/>
</dbReference>
<evidence type="ECO:0000313" key="5">
    <source>
        <dbReference type="Proteomes" id="UP000037696"/>
    </source>
</evidence>
<proteinExistence type="inferred from homology"/>
<keyword evidence="2" id="KW-0521">NADP</keyword>
<dbReference type="InterPro" id="IPR002347">
    <property type="entry name" value="SDR_fam"/>
</dbReference>
<dbReference type="InterPro" id="IPR036291">
    <property type="entry name" value="NAD(P)-bd_dom_sf"/>
</dbReference>
<evidence type="ECO:0000256" key="3">
    <source>
        <dbReference type="ARBA" id="ARBA00023002"/>
    </source>
</evidence>
<keyword evidence="5" id="KW-1185">Reference proteome</keyword>
<dbReference type="Proteomes" id="UP000037696">
    <property type="component" value="Unassembled WGS sequence"/>
</dbReference>
<keyword evidence="3" id="KW-0560">Oxidoreductase</keyword>
<reference evidence="4 5" key="1">
    <citation type="submission" date="2015-08" db="EMBL/GenBank/DDBJ databases">
        <title>Genome sequencing of Penicillium nordicum.</title>
        <authorList>
            <person name="Nguyen H.D."/>
            <person name="Seifert K.A."/>
        </authorList>
    </citation>
    <scope>NUCLEOTIDE SEQUENCE [LARGE SCALE GENOMIC DNA]</scope>
    <source>
        <strain evidence="4 5">DAOMC 185683</strain>
    </source>
</reference>
<dbReference type="PANTHER" id="PTHR24320:SF282">
    <property type="entry name" value="WW DOMAIN-CONTAINING OXIDOREDUCTASE"/>
    <property type="match status" value="1"/>
</dbReference>
<sequence length="308" mass="33448">MFFGKSLPFNPEQDIPSIAGKVILVTGANIGLGKQCVLEYARHQPSLIWLAARTIDKAQTAADEIRQQVKNAPPIKPLAMDLSSLSSVATAARTVAAESTRLDILMLNAGIMAAPPGLTSDGYELQFGTNYIGHALFTKLLLPVLEKTAAMPDADVRIVSLSSHGHVYAPKEGVLFDTLRTDAESLGAYGRYGQSKLAIILWTRQMARKYPQITLASIHPGVVRTNLMNNATGSPWVIRVLGKVANKVVTPVDQGVRNQLWASVAKEVKSGEYYEPIGIGGPQTPKGEDDILGLKVWEWTEKELQGYE</sequence>
<dbReference type="Gene3D" id="3.40.50.720">
    <property type="entry name" value="NAD(P)-binding Rossmann-like Domain"/>
    <property type="match status" value="1"/>
</dbReference>
<evidence type="ECO:0000313" key="4">
    <source>
        <dbReference type="EMBL" id="KOS36546.1"/>
    </source>
</evidence>
<evidence type="ECO:0000256" key="1">
    <source>
        <dbReference type="ARBA" id="ARBA00006484"/>
    </source>
</evidence>
<dbReference type="PRINTS" id="PR00081">
    <property type="entry name" value="GDHRDH"/>
</dbReference>
<evidence type="ECO:0000256" key="2">
    <source>
        <dbReference type="ARBA" id="ARBA00022857"/>
    </source>
</evidence>
<name>A0A0M8NP77_9EURO</name>
<dbReference type="GO" id="GO:0016491">
    <property type="term" value="F:oxidoreductase activity"/>
    <property type="evidence" value="ECO:0007669"/>
    <property type="project" value="UniProtKB-KW"/>
</dbReference>
<dbReference type="PROSITE" id="PS00061">
    <property type="entry name" value="ADH_SHORT"/>
    <property type="match status" value="1"/>
</dbReference>
<gene>
    <name evidence="4" type="ORF">ACN38_g12705</name>
</gene>
<dbReference type="SUPFAM" id="SSF51735">
    <property type="entry name" value="NAD(P)-binding Rossmann-fold domains"/>
    <property type="match status" value="1"/>
</dbReference>
<dbReference type="STRING" id="229535.A0A0M8NP77"/>
<dbReference type="PANTHER" id="PTHR24320">
    <property type="entry name" value="RETINOL DEHYDROGENASE"/>
    <property type="match status" value="1"/>
</dbReference>
<dbReference type="Pfam" id="PF00106">
    <property type="entry name" value="adh_short"/>
    <property type="match status" value="1"/>
</dbReference>
<dbReference type="InterPro" id="IPR020904">
    <property type="entry name" value="Sc_DH/Rdtase_CS"/>
</dbReference>
<comment type="caution">
    <text evidence="4">The sequence shown here is derived from an EMBL/GenBank/DDBJ whole genome shotgun (WGS) entry which is preliminary data.</text>
</comment>
<protein>
    <submittedName>
        <fullName evidence="4">Uncharacterized protein</fullName>
    </submittedName>
</protein>
<organism evidence="4 5">
    <name type="scientific">Penicillium nordicum</name>
    <dbReference type="NCBI Taxonomy" id="229535"/>
    <lineage>
        <taxon>Eukaryota</taxon>
        <taxon>Fungi</taxon>
        <taxon>Dikarya</taxon>
        <taxon>Ascomycota</taxon>
        <taxon>Pezizomycotina</taxon>
        <taxon>Eurotiomycetes</taxon>
        <taxon>Eurotiomycetidae</taxon>
        <taxon>Eurotiales</taxon>
        <taxon>Aspergillaceae</taxon>
        <taxon>Penicillium</taxon>
    </lineage>
</organism>
<comment type="similarity">
    <text evidence="1">Belongs to the short-chain dehydrogenases/reductases (SDR) family.</text>
</comment>
<dbReference type="AlphaFoldDB" id="A0A0M8NP77"/>
<dbReference type="OrthoDB" id="191139at2759"/>